<reference evidence="3 4" key="1">
    <citation type="submission" date="2019-08" db="EMBL/GenBank/DDBJ databases">
        <title>In-depth cultivation of the pig gut microbiome towards novel bacterial diversity and tailored functional studies.</title>
        <authorList>
            <person name="Wylensek D."/>
            <person name="Hitch T.C.A."/>
            <person name="Clavel T."/>
        </authorList>
    </citation>
    <scope>NUCLEOTIDE SEQUENCE [LARGE SCALE GENOMIC DNA]</scope>
    <source>
        <strain evidence="3 4">BBE-744-WT-12</strain>
    </source>
</reference>
<evidence type="ECO:0000256" key="1">
    <source>
        <dbReference type="ARBA" id="ARBA00022481"/>
    </source>
</evidence>
<dbReference type="GO" id="GO:0015628">
    <property type="term" value="P:protein secretion by the type II secretion system"/>
    <property type="evidence" value="ECO:0007669"/>
    <property type="project" value="InterPro"/>
</dbReference>
<dbReference type="NCBIfam" id="TIGR02532">
    <property type="entry name" value="IV_pilin_GFxxxE"/>
    <property type="match status" value="1"/>
</dbReference>
<dbReference type="Proteomes" id="UP000435649">
    <property type="component" value="Unassembled WGS sequence"/>
</dbReference>
<dbReference type="Gene3D" id="3.30.700.10">
    <property type="entry name" value="Glycoprotein, Type 4 Pilin"/>
    <property type="match status" value="1"/>
</dbReference>
<dbReference type="PRINTS" id="PR00813">
    <property type="entry name" value="BCTERIALGSPG"/>
</dbReference>
<protein>
    <submittedName>
        <fullName evidence="3">Type II secretion system protein</fullName>
    </submittedName>
</protein>
<keyword evidence="1" id="KW-0488">Methylation</keyword>
<name>A0A844FZM9_9BACT</name>
<dbReference type="InterPro" id="IPR045584">
    <property type="entry name" value="Pilin-like"/>
</dbReference>
<keyword evidence="2" id="KW-1133">Transmembrane helix</keyword>
<gene>
    <name evidence="3" type="ORF">FYJ85_03820</name>
</gene>
<evidence type="ECO:0000256" key="2">
    <source>
        <dbReference type="SAM" id="Phobius"/>
    </source>
</evidence>
<proteinExistence type="predicted"/>
<comment type="caution">
    <text evidence="3">The sequence shown here is derived from an EMBL/GenBank/DDBJ whole genome shotgun (WGS) entry which is preliminary data.</text>
</comment>
<dbReference type="RefSeq" id="WP_154417049.1">
    <property type="nucleotide sequence ID" value="NZ_DBFCGB010000179.1"/>
</dbReference>
<dbReference type="AlphaFoldDB" id="A0A844FZM9"/>
<organism evidence="3 4">
    <name type="scientific">Victivallis lenta</name>
    <dbReference type="NCBI Taxonomy" id="2606640"/>
    <lineage>
        <taxon>Bacteria</taxon>
        <taxon>Pseudomonadati</taxon>
        <taxon>Lentisphaerota</taxon>
        <taxon>Lentisphaeria</taxon>
        <taxon>Victivallales</taxon>
        <taxon>Victivallaceae</taxon>
        <taxon>Victivallis</taxon>
    </lineage>
</organism>
<accession>A0A844FZM9</accession>
<keyword evidence="4" id="KW-1185">Reference proteome</keyword>
<evidence type="ECO:0000313" key="4">
    <source>
        <dbReference type="Proteomes" id="UP000435649"/>
    </source>
</evidence>
<feature type="transmembrane region" description="Helical" evidence="2">
    <location>
        <begin position="6"/>
        <end position="29"/>
    </location>
</feature>
<dbReference type="PANTHER" id="PTHR30093">
    <property type="entry name" value="GENERAL SECRETION PATHWAY PROTEIN G"/>
    <property type="match status" value="1"/>
</dbReference>
<dbReference type="SUPFAM" id="SSF54523">
    <property type="entry name" value="Pili subunits"/>
    <property type="match status" value="1"/>
</dbReference>
<sequence length="241" mass="26538">MKRNPFTLIELLVVIAIIAILASMLLPALNQARDRAKVSACMNVLKQTGSAMALYQADNQDYCPPTQGDNPSAVTGGMSGLDSTSYKYEWYDAVLRYASSSEREITYSDGVKSKVYAFFVCPINRGSFAAGENGTGQWGSYGYSHRFGARKITTFKHVSRSAIILDSKQYFFHNHHNNTLQNIAKFAHFRPETPAGSTNMLMGDGRVASKQLNEFLGSGPYGGSDSGYSKYNLTLDPTRSY</sequence>
<dbReference type="GO" id="GO:0015627">
    <property type="term" value="C:type II protein secretion system complex"/>
    <property type="evidence" value="ECO:0007669"/>
    <property type="project" value="InterPro"/>
</dbReference>
<keyword evidence="2" id="KW-0472">Membrane</keyword>
<keyword evidence="2" id="KW-0812">Transmembrane</keyword>
<evidence type="ECO:0000313" key="3">
    <source>
        <dbReference type="EMBL" id="MST96172.1"/>
    </source>
</evidence>
<dbReference type="InterPro" id="IPR012902">
    <property type="entry name" value="N_methyl_site"/>
</dbReference>
<dbReference type="EMBL" id="VUNS01000003">
    <property type="protein sequence ID" value="MST96172.1"/>
    <property type="molecule type" value="Genomic_DNA"/>
</dbReference>
<dbReference type="InterPro" id="IPR000983">
    <property type="entry name" value="Bac_GSPG_pilin"/>
</dbReference>